<dbReference type="GO" id="GO:0046983">
    <property type="term" value="F:protein dimerization activity"/>
    <property type="evidence" value="ECO:0007669"/>
    <property type="project" value="InterPro"/>
</dbReference>
<reference evidence="8 9" key="1">
    <citation type="journal article" date="2018" name="Nat. Genet.">
        <title>The Rosa genome provides new insights in the design of modern roses.</title>
        <authorList>
            <person name="Bendahmane M."/>
        </authorList>
    </citation>
    <scope>NUCLEOTIDE SEQUENCE [LARGE SCALE GENOMIC DNA]</scope>
    <source>
        <strain evidence="9">cv. Old Blush</strain>
    </source>
</reference>
<comment type="caution">
    <text evidence="8">The sequence shown here is derived from an EMBL/GenBank/DDBJ whole genome shotgun (WGS) entry which is preliminary data.</text>
</comment>
<dbReference type="InterPro" id="IPR002100">
    <property type="entry name" value="TF_MADSbox"/>
</dbReference>
<gene>
    <name evidence="8" type="ORF">RchiOBHm_Chr2g0175531</name>
</gene>
<proteinExistence type="predicted"/>
<evidence type="ECO:0000256" key="4">
    <source>
        <dbReference type="ARBA" id="ARBA00023163"/>
    </source>
</evidence>
<dbReference type="CDD" id="cd00266">
    <property type="entry name" value="MADS_SRF_like"/>
    <property type="match status" value="1"/>
</dbReference>
<dbReference type="InterPro" id="IPR036879">
    <property type="entry name" value="TF_MADSbox_sf"/>
</dbReference>
<protein>
    <submittedName>
        <fullName evidence="8">Putative transcription factor MADS-type1 family</fullName>
    </submittedName>
</protein>
<comment type="subcellular location">
    <subcellularLocation>
        <location evidence="1">Nucleus</location>
    </subcellularLocation>
</comment>
<feature type="chain" id="PRO_5015160910" evidence="6">
    <location>
        <begin position="22"/>
        <end position="324"/>
    </location>
</feature>
<dbReference type="STRING" id="74649.A0A2P6S6E5"/>
<dbReference type="SUPFAM" id="SSF55455">
    <property type="entry name" value="SRF-like"/>
    <property type="match status" value="1"/>
</dbReference>
<sequence length="324" mass="37807">MLVLVRSLMQYLLCMFSQIMGRSNTKLPLELIKNEKSRNVTFRKRKKGLMKKTYELNKLCDVQCSVIIYENKNGQLVRPDTYPENPEEVKQIIDRFVSKSAKVRKVENLADFFSKQIMQVKKETAKLRQKNNEARFPSWDDRLDDFSLDQLLALLKKLEHKIEDVHKHYDKQYAIDDSILQQTALFPNNNVDYSQMVALNQYPTSGSMMYTSDRALPEEQTNLQGLFQNNLINYHQNYNYCSITMNNRNGMPWQNYNIQSAPSASNGSNYDEQSTSMKCENRLQYGNIDENLTLCNHVPPQQTVYPMSASYLFDNANQFLHLKG</sequence>
<evidence type="ECO:0000313" key="9">
    <source>
        <dbReference type="Proteomes" id="UP000238479"/>
    </source>
</evidence>
<evidence type="ECO:0000256" key="3">
    <source>
        <dbReference type="ARBA" id="ARBA00023125"/>
    </source>
</evidence>
<dbReference type="OMA" id="TDEYHIN"/>
<keyword evidence="2" id="KW-0805">Transcription regulation</keyword>
<dbReference type="SMART" id="SM00432">
    <property type="entry name" value="MADS"/>
    <property type="match status" value="1"/>
</dbReference>
<dbReference type="Gramene" id="PRQ54260">
    <property type="protein sequence ID" value="PRQ54260"/>
    <property type="gene ID" value="RchiOBHm_Chr2g0175531"/>
</dbReference>
<dbReference type="PANTHER" id="PTHR48019">
    <property type="entry name" value="SERUM RESPONSE FACTOR HOMOLOG"/>
    <property type="match status" value="1"/>
</dbReference>
<evidence type="ECO:0000256" key="1">
    <source>
        <dbReference type="ARBA" id="ARBA00004123"/>
    </source>
</evidence>
<dbReference type="EMBL" id="PDCK01000040">
    <property type="protein sequence ID" value="PRQ54260.1"/>
    <property type="molecule type" value="Genomic_DNA"/>
</dbReference>
<dbReference type="AlphaFoldDB" id="A0A2P6S6E5"/>
<keyword evidence="4" id="KW-0804">Transcription</keyword>
<dbReference type="InterPro" id="IPR033897">
    <property type="entry name" value="SRF-like_MADS-box"/>
</dbReference>
<evidence type="ECO:0000256" key="6">
    <source>
        <dbReference type="SAM" id="SignalP"/>
    </source>
</evidence>
<dbReference type="Pfam" id="PF00319">
    <property type="entry name" value="SRF-TF"/>
    <property type="match status" value="1"/>
</dbReference>
<keyword evidence="3" id="KW-0238">DNA-binding</keyword>
<dbReference type="GO" id="GO:0000981">
    <property type="term" value="F:DNA-binding transcription factor activity, RNA polymerase II-specific"/>
    <property type="evidence" value="ECO:0007669"/>
    <property type="project" value="InterPro"/>
</dbReference>
<dbReference type="GO" id="GO:0000987">
    <property type="term" value="F:cis-regulatory region sequence-specific DNA binding"/>
    <property type="evidence" value="ECO:0007669"/>
    <property type="project" value="InterPro"/>
</dbReference>
<dbReference type="GO" id="GO:0005634">
    <property type="term" value="C:nucleus"/>
    <property type="evidence" value="ECO:0007669"/>
    <property type="project" value="UniProtKB-SubCell"/>
</dbReference>
<evidence type="ECO:0000256" key="5">
    <source>
        <dbReference type="ARBA" id="ARBA00023242"/>
    </source>
</evidence>
<evidence type="ECO:0000259" key="7">
    <source>
        <dbReference type="PROSITE" id="PS50066"/>
    </source>
</evidence>
<organism evidence="8 9">
    <name type="scientific">Rosa chinensis</name>
    <name type="common">China rose</name>
    <dbReference type="NCBI Taxonomy" id="74649"/>
    <lineage>
        <taxon>Eukaryota</taxon>
        <taxon>Viridiplantae</taxon>
        <taxon>Streptophyta</taxon>
        <taxon>Embryophyta</taxon>
        <taxon>Tracheophyta</taxon>
        <taxon>Spermatophyta</taxon>
        <taxon>Magnoliopsida</taxon>
        <taxon>eudicotyledons</taxon>
        <taxon>Gunneridae</taxon>
        <taxon>Pentapetalae</taxon>
        <taxon>rosids</taxon>
        <taxon>fabids</taxon>
        <taxon>Rosales</taxon>
        <taxon>Rosaceae</taxon>
        <taxon>Rosoideae</taxon>
        <taxon>Rosoideae incertae sedis</taxon>
        <taxon>Rosa</taxon>
    </lineage>
</organism>
<dbReference type="InterPro" id="IPR050142">
    <property type="entry name" value="MADS-box/MEF2_TF"/>
</dbReference>
<dbReference type="Gene3D" id="3.40.1810.10">
    <property type="entry name" value="Transcription factor, MADS-box"/>
    <property type="match status" value="1"/>
</dbReference>
<dbReference type="GO" id="GO:0045944">
    <property type="term" value="P:positive regulation of transcription by RNA polymerase II"/>
    <property type="evidence" value="ECO:0007669"/>
    <property type="project" value="InterPro"/>
</dbReference>
<feature type="domain" description="MADS-box" evidence="7">
    <location>
        <begin position="22"/>
        <end position="73"/>
    </location>
</feature>
<dbReference type="PRINTS" id="PR00404">
    <property type="entry name" value="MADSDOMAIN"/>
</dbReference>
<keyword evidence="9" id="KW-1185">Reference proteome</keyword>
<dbReference type="Proteomes" id="UP000238479">
    <property type="component" value="Chromosome 2"/>
</dbReference>
<evidence type="ECO:0000313" key="8">
    <source>
        <dbReference type="EMBL" id="PRQ54260.1"/>
    </source>
</evidence>
<evidence type="ECO:0000256" key="2">
    <source>
        <dbReference type="ARBA" id="ARBA00023015"/>
    </source>
</evidence>
<feature type="signal peptide" evidence="6">
    <location>
        <begin position="1"/>
        <end position="21"/>
    </location>
</feature>
<dbReference type="PROSITE" id="PS50066">
    <property type="entry name" value="MADS_BOX_2"/>
    <property type="match status" value="1"/>
</dbReference>
<name>A0A2P6S6E5_ROSCH</name>
<accession>A0A2P6S6E5</accession>
<keyword evidence="6" id="KW-0732">Signal</keyword>
<keyword evidence="5" id="KW-0539">Nucleus</keyword>